<comment type="subunit">
    <text evidence="6">Homotrimer.</text>
</comment>
<dbReference type="HAMAP" id="MF_01876">
    <property type="entry name" value="PsiMP_glycosidase"/>
    <property type="match status" value="1"/>
</dbReference>
<keyword evidence="8" id="KW-1185">Reference proteome</keyword>
<accession>L7UCX8</accession>
<dbReference type="GO" id="GO:0046872">
    <property type="term" value="F:metal ion binding"/>
    <property type="evidence" value="ECO:0007669"/>
    <property type="project" value="UniProtKB-KW"/>
</dbReference>
<dbReference type="EC" id="4.2.1.70" evidence="6"/>
<dbReference type="PANTHER" id="PTHR42909:SF1">
    <property type="entry name" value="CARBOHYDRATE KINASE PFKB DOMAIN-CONTAINING PROTEIN"/>
    <property type="match status" value="1"/>
</dbReference>
<gene>
    <name evidence="6" type="primary">psuG</name>
    <name evidence="7" type="ordered locus">MYSTI_04601</name>
</gene>
<comment type="function">
    <text evidence="6">Catalyzes the reversible cleavage of pseudouridine 5'-phosphate (PsiMP) to ribose 5-phosphate and uracil. Functions biologically in the cleavage direction, as part of a pseudouridine degradation pathway.</text>
</comment>
<dbReference type="HOGENOM" id="CLU_012201_0_1_7"/>
<keyword evidence="5 6" id="KW-0326">Glycosidase</keyword>
<dbReference type="SUPFAM" id="SSF110581">
    <property type="entry name" value="Indigoidine synthase A-like"/>
    <property type="match status" value="1"/>
</dbReference>
<feature type="binding site" evidence="6">
    <location>
        <position position="91"/>
    </location>
    <ligand>
        <name>substrate</name>
    </ligand>
</feature>
<protein>
    <recommendedName>
        <fullName evidence="6">Pseudouridine-5'-phosphate glycosidase</fullName>
        <shortName evidence="6">PsiMP glycosidase</shortName>
        <ecNumber evidence="6">4.2.1.70</ecNumber>
    </recommendedName>
</protein>
<dbReference type="Gene3D" id="3.40.1790.10">
    <property type="entry name" value="Indigoidine synthase domain"/>
    <property type="match status" value="1"/>
</dbReference>
<dbReference type="GO" id="GO:0016798">
    <property type="term" value="F:hydrolase activity, acting on glycosyl bonds"/>
    <property type="evidence" value="ECO:0007669"/>
    <property type="project" value="UniProtKB-KW"/>
</dbReference>
<evidence type="ECO:0000313" key="7">
    <source>
        <dbReference type="EMBL" id="AGC45893.1"/>
    </source>
</evidence>
<evidence type="ECO:0000313" key="8">
    <source>
        <dbReference type="Proteomes" id="UP000011131"/>
    </source>
</evidence>
<keyword evidence="4 6" id="KW-0456">Lyase</keyword>
<dbReference type="InterPro" id="IPR022830">
    <property type="entry name" value="Indigdn_synthA-like"/>
</dbReference>
<dbReference type="KEGG" id="msd:MYSTI_04601"/>
<feature type="binding site" evidence="6">
    <location>
        <begin position="145"/>
        <end position="147"/>
    </location>
    <ligand>
        <name>substrate</name>
    </ligand>
</feature>
<evidence type="ECO:0000256" key="5">
    <source>
        <dbReference type="ARBA" id="ARBA00023295"/>
    </source>
</evidence>
<dbReference type="GO" id="GO:0046113">
    <property type="term" value="P:nucleobase catabolic process"/>
    <property type="evidence" value="ECO:0007669"/>
    <property type="project" value="UniProtKB-UniRule"/>
</dbReference>
<dbReference type="PANTHER" id="PTHR42909">
    <property type="entry name" value="ZGC:136858"/>
    <property type="match status" value="1"/>
</dbReference>
<evidence type="ECO:0000256" key="1">
    <source>
        <dbReference type="ARBA" id="ARBA00022723"/>
    </source>
</evidence>
<dbReference type="STRING" id="1278073.MYSTI_04601"/>
<feature type="active site" description="Proton donor" evidence="6">
    <location>
        <position position="29"/>
    </location>
</feature>
<feature type="binding site" evidence="6">
    <location>
        <position position="111"/>
    </location>
    <ligand>
        <name>substrate</name>
    </ligand>
</feature>
<sequence>MAYTRTMDLRFSDEVRQALDARKPVVALETSVVAQGLPYPHNLAAARACEEAIRRAGAIPAATAVVDGVVCVGLEDAELRRLAEGKEPLLKLGSRDLAIAVATRATGGTTVSATCELAAAAGIRVFSTGGIGGVHRGASEHWDISQDIAALARFPVAVVCAGAKSVLDLPKTMELLETAGVPVIGVGTRELPSFHSRDSGISLEHSVNDVATAARIARARFETLGQGGVLYTVPPPEETALPRHEVELQIASALAEADKQGVRGKDVTPFLLRELGQRSGGKTLKANLALLENNARFAGQLAVAYARGD</sequence>
<organism evidence="7 8">
    <name type="scientific">Myxococcus stipitatus (strain DSM 14675 / JCM 12634 / Mx s8)</name>
    <dbReference type="NCBI Taxonomy" id="1278073"/>
    <lineage>
        <taxon>Bacteria</taxon>
        <taxon>Pseudomonadati</taxon>
        <taxon>Myxococcota</taxon>
        <taxon>Myxococcia</taxon>
        <taxon>Myxococcales</taxon>
        <taxon>Cystobacterineae</taxon>
        <taxon>Myxococcaceae</taxon>
        <taxon>Myxococcus</taxon>
    </lineage>
</organism>
<evidence type="ECO:0000256" key="4">
    <source>
        <dbReference type="ARBA" id="ARBA00023239"/>
    </source>
</evidence>
<keyword evidence="1 6" id="KW-0479">Metal-binding</keyword>
<comment type="cofactor">
    <cofactor evidence="6">
        <name>Mn(2+)</name>
        <dbReference type="ChEBI" id="CHEBI:29035"/>
    </cofactor>
    <text evidence="6">Binds 1 Mn(2+) ion per subunit.</text>
</comment>
<keyword evidence="2 6" id="KW-0378">Hydrolase</keyword>
<feature type="active site" description="Nucleophile" evidence="6">
    <location>
        <position position="164"/>
    </location>
</feature>
<evidence type="ECO:0000256" key="6">
    <source>
        <dbReference type="HAMAP-Rule" id="MF_01876"/>
    </source>
</evidence>
<dbReference type="eggNOG" id="COG2313">
    <property type="taxonomic scope" value="Bacteria"/>
</dbReference>
<comment type="catalytic activity">
    <reaction evidence="6">
        <text>D-ribose 5-phosphate + uracil = psi-UMP + H2O</text>
        <dbReference type="Rhea" id="RHEA:18337"/>
        <dbReference type="ChEBI" id="CHEBI:15377"/>
        <dbReference type="ChEBI" id="CHEBI:17568"/>
        <dbReference type="ChEBI" id="CHEBI:58380"/>
        <dbReference type="ChEBI" id="CHEBI:78346"/>
        <dbReference type="EC" id="4.2.1.70"/>
    </reaction>
</comment>
<feature type="binding site" evidence="6">
    <location>
        <position position="143"/>
    </location>
    <ligand>
        <name>Mn(2+)</name>
        <dbReference type="ChEBI" id="CHEBI:29035"/>
    </ligand>
</feature>
<dbReference type="AlphaFoldDB" id="L7UCX8"/>
<proteinExistence type="inferred from homology"/>
<keyword evidence="3 6" id="KW-0464">Manganese</keyword>
<dbReference type="EMBL" id="CP004025">
    <property type="protein sequence ID" value="AGC45893.1"/>
    <property type="molecule type" value="Genomic_DNA"/>
</dbReference>
<dbReference type="Pfam" id="PF04227">
    <property type="entry name" value="Indigoidine_A"/>
    <property type="match status" value="1"/>
</dbReference>
<evidence type="ECO:0000256" key="3">
    <source>
        <dbReference type="ARBA" id="ARBA00023211"/>
    </source>
</evidence>
<name>L7UCX8_MYXSD</name>
<reference evidence="7 8" key="1">
    <citation type="journal article" date="2013" name="Genome Announc.">
        <title>Complete genome sequence of Myxococcus stipitatus strain DSM 14675, a fruiting myxobacterium.</title>
        <authorList>
            <person name="Huntley S."/>
            <person name="Kneip S."/>
            <person name="Treuner-Lange A."/>
            <person name="Sogaard-Andersen L."/>
        </authorList>
    </citation>
    <scope>NUCLEOTIDE SEQUENCE [LARGE SCALE GENOMIC DNA]</scope>
    <source>
        <strain evidence="8">DSM 14675 / JCM 12634 / Mx s8</strain>
    </source>
</reference>
<dbReference type="Proteomes" id="UP000011131">
    <property type="component" value="Chromosome"/>
</dbReference>
<dbReference type="PATRIC" id="fig|1278073.3.peg.4671"/>
<comment type="similarity">
    <text evidence="6">Belongs to the pseudouridine-5'-phosphate glycosidase family.</text>
</comment>
<dbReference type="InterPro" id="IPR007342">
    <property type="entry name" value="PsuG"/>
</dbReference>
<evidence type="ECO:0000256" key="2">
    <source>
        <dbReference type="ARBA" id="ARBA00022801"/>
    </source>
</evidence>
<dbReference type="GO" id="GO:0005737">
    <property type="term" value="C:cytoplasm"/>
    <property type="evidence" value="ECO:0007669"/>
    <property type="project" value="TreeGrafter"/>
</dbReference>
<dbReference type="GO" id="GO:0004730">
    <property type="term" value="F:pseudouridylate synthase activity"/>
    <property type="evidence" value="ECO:0007669"/>
    <property type="project" value="UniProtKB-UniRule"/>
</dbReference>